<dbReference type="Proteomes" id="UP000761264">
    <property type="component" value="Unassembled WGS sequence"/>
</dbReference>
<gene>
    <name evidence="2" type="ORF">HBA54_19995</name>
</gene>
<sequence>MALYAAPSGPRSGPTAQAGARRQPAASTNLFHWATAGLLGALGLVALMPDALAQNQAPNQPPGSGQAQPRLEPTGESFGDWQLICTVAGATTGAAQPEACFITQQFLEPNSQRPILKITIGNFGAQQRKGAVVAMPLGIPLSRGVQISVDGRPVSTVPFQFCRRDGCQAFVQMDEAVVSSFQAGSQAIATVRSGENEAINMPFSLKGFTAGYAKIK</sequence>
<dbReference type="Pfam" id="PF06776">
    <property type="entry name" value="IalB"/>
    <property type="match status" value="1"/>
</dbReference>
<feature type="region of interest" description="Disordered" evidence="1">
    <location>
        <begin position="54"/>
        <end position="73"/>
    </location>
</feature>
<accession>A0A967F0J6</accession>
<feature type="compositionally biased region" description="Polar residues" evidence="1">
    <location>
        <begin position="54"/>
        <end position="67"/>
    </location>
</feature>
<dbReference type="InterPro" id="IPR038696">
    <property type="entry name" value="IalB_sf"/>
</dbReference>
<dbReference type="AlphaFoldDB" id="A0A967F0J6"/>
<protein>
    <submittedName>
        <fullName evidence="2">Invasion associated locus B family protein</fullName>
    </submittedName>
</protein>
<dbReference type="InterPro" id="IPR010642">
    <property type="entry name" value="Invasion_prot_B"/>
</dbReference>
<comment type="caution">
    <text evidence="2">The sequence shown here is derived from an EMBL/GenBank/DDBJ whole genome shotgun (WGS) entry which is preliminary data.</text>
</comment>
<evidence type="ECO:0000256" key="1">
    <source>
        <dbReference type="SAM" id="MobiDB-lite"/>
    </source>
</evidence>
<dbReference type="EMBL" id="JAAQPH010000017">
    <property type="protein sequence ID" value="NIA70886.1"/>
    <property type="molecule type" value="Genomic_DNA"/>
</dbReference>
<feature type="region of interest" description="Disordered" evidence="1">
    <location>
        <begin position="1"/>
        <end position="23"/>
    </location>
</feature>
<dbReference type="RefSeq" id="WP_167227955.1">
    <property type="nucleotide sequence ID" value="NZ_JAAQPH010000017.1"/>
</dbReference>
<evidence type="ECO:0000313" key="3">
    <source>
        <dbReference type="Proteomes" id="UP000761264"/>
    </source>
</evidence>
<name>A0A967F0J6_9PROT</name>
<organism evidence="2 3">
    <name type="scientific">Pelagibius litoralis</name>
    <dbReference type="NCBI Taxonomy" id="374515"/>
    <lineage>
        <taxon>Bacteria</taxon>
        <taxon>Pseudomonadati</taxon>
        <taxon>Pseudomonadota</taxon>
        <taxon>Alphaproteobacteria</taxon>
        <taxon>Rhodospirillales</taxon>
        <taxon>Rhodovibrionaceae</taxon>
        <taxon>Pelagibius</taxon>
    </lineage>
</organism>
<reference evidence="2" key="1">
    <citation type="submission" date="2020-03" db="EMBL/GenBank/DDBJ databases">
        <title>Genome of Pelagibius litoralis DSM 21314T.</title>
        <authorList>
            <person name="Wang G."/>
        </authorList>
    </citation>
    <scope>NUCLEOTIDE SEQUENCE</scope>
    <source>
        <strain evidence="2">DSM 21314</strain>
    </source>
</reference>
<keyword evidence="3" id="KW-1185">Reference proteome</keyword>
<dbReference type="Gene3D" id="2.60.40.1880">
    <property type="entry name" value="Invasion associated locus B (IalB) protein"/>
    <property type="match status" value="1"/>
</dbReference>
<proteinExistence type="predicted"/>
<evidence type="ECO:0000313" key="2">
    <source>
        <dbReference type="EMBL" id="NIA70886.1"/>
    </source>
</evidence>